<sequence>MEIYQGEISCLCEPLHIEFPNIYRVISRSLDELLKVIKHSDFTVNDLLAQIYLRASCSFFENLSESITEDQLRKAVCKEIQEPNITSTSLYVQLNKQTHNASVITTNETRIWSITNHLLINGIVFPKKNKLTCRLCIYPIPSSYNIQKILKHEEFQGKILNYKHQGASLILELSDEVFFNECVTLGAIRISDSERFRMGTYVASHKTDSNEIDEDTWYKTGMSRYKPDIMQFISDPNHEIFQYKWNSQIWLKQFNQTIDENNNEKQMRDRRHTPSDITRHQLRVTAMLNTLAVIRKKSYMIHDRHFQLDVDKNMKTIIYDQRSMLEQGGKLPITKPPYRETRVEVFNEDCLVVYERLVKQNYKPLLLNMANASNPGGGYRKGDGAQEENLFRRSDYFRSLDVGLDQWLSKRSARYHCSSNCQLDPLSNHNSMYPMHEYGAIYTSGLTVFRQAENTGYSFMEEPLKNVCSLAVAAYRDPKLDGNMLAQKFAVGTRKKIENIFAIAFHHKHDSLVLSALGCGAFKNPPGHVAELFLSVIEQYAGFFKLITFAILDDHNSGRFFNPNGNFRPFQTLLNGITVTPLSPMNTSLTIFGPYRLLSDGLSTDDVCICDKPLCKFGATCIDLHNRKHVKEYSHPPHCPHAATKGQCKFTDNIVHMKSFVHRTQCRYGGECREINDEKHTQEFEHPVNCPDGSKCVDIGDKHLKQYRHLPLCPEGLQCLKFKMYDQSHCDTLRHCALNCPFGNNCGYIHDKQHQDRYVHPVPPTCPFTPFNCKLYTKFLHSTDCNTLDDDILNHCLDLAHICPLGRNCQDKSKLHLEKAIHIPRYICSDGNTCTELTNEDHLNTFTHVKILDIRKLCKYADECFDRRKVEHVTEYRHAARFEHSGILSVFNLNSGIDFVENQKNIIERIIQYVKDQNWTPLPSWTIPDDILNWIRTVQPVHRCNQVIFESILLHGHVMSREYMLNLKTPQFVANSVLHHSRIRRISDLQEKVIGEKAKAYIIALVQHYFTSKGFISGKIPDVTPATPVLPVDTHDELTSLQIGIEESEKYLSAVLKEKDLEAIRIKSNEIAEASINLHTNRAGIGYSSDKDLGTDKTVFSILGPHLGHYYGDIFIVFKRDILHHPDANFTIQAATSIISGNAFKLRPWLGTPVTDKEKLIELFNSCKLNCSIPGYEYAAALELIAFTSQHFGLNSMNITLDKIIERWFNVDSHLTIEGHLPQLIPLSYIEHIYIPQNLYNLLSRTSQKTMNATFRNSFTVVPYDGIPIQPQNPHGPTPPTKSREDFQNFVVEELRKKFIERVQHPSWTSIQGAAITMPFADFTKTYLLPLTISQAYKQYRYANRRQPKDETYYIYWQVVGGDMILTLSNESILSKGRKSNLQCLSCYIAGKGSLNDTTYHEYYSYVNDSAPFQHLVLREQNKFAAKSNQFFVGCNTDYLMTFCLEIQFSIGMVILSHAGPNSIYNHEKISFTFDKSRLDLQVLEFIHISCGSRTVPVRNLIVCFEKQTHLHPTFDKDFSTISSVSSKEPIHLNILPKKVVKKTDLIPCRDNVNCLLQHSKRYGPAHNVTYSHPCLFSELCTTKEAHLTHESHNAPKCKYDKKCKEINDPFHRVEYRHTNLPDFLIPCRHQNACYNDSFEHRIEFSHGEQVYKKSDSSPQSK</sequence>
<dbReference type="GO" id="GO:0008270">
    <property type="term" value="F:zinc ion binding"/>
    <property type="evidence" value="ECO:0007669"/>
    <property type="project" value="UniProtKB-KW"/>
</dbReference>
<keyword evidence="1" id="KW-0862">Zinc</keyword>
<protein>
    <recommendedName>
        <fullName evidence="2">C3H1-type domain-containing protein</fullName>
    </recommendedName>
</protein>
<dbReference type="InterPro" id="IPR000571">
    <property type="entry name" value="Znf_CCCH"/>
</dbReference>
<dbReference type="InterPro" id="IPR019261">
    <property type="entry name" value="PARG_cat_microbial"/>
</dbReference>
<dbReference type="InterPro" id="IPR043472">
    <property type="entry name" value="Macro_dom-like"/>
</dbReference>
<dbReference type="EMBL" id="EU643480">
    <property type="protein sequence ID" value="ACD54723.1"/>
    <property type="molecule type" value="Genomic_DNA"/>
</dbReference>
<feature type="domain" description="C3H1-type" evidence="2">
    <location>
        <begin position="724"/>
        <end position="753"/>
    </location>
</feature>
<evidence type="ECO:0000256" key="1">
    <source>
        <dbReference type="PROSITE-ProRule" id="PRU00723"/>
    </source>
</evidence>
<dbReference type="NCBIfam" id="TIGR02452">
    <property type="entry name" value="TIGR02452 family protein"/>
    <property type="match status" value="1"/>
</dbReference>
<keyword evidence="1" id="KW-0863">Zinc-finger</keyword>
<feature type="zinc finger region" description="C3H1-type" evidence="1">
    <location>
        <begin position="724"/>
        <end position="753"/>
    </location>
</feature>
<name>B3G4H5_ADIVA</name>
<dbReference type="Gene3D" id="3.40.220.10">
    <property type="entry name" value="Leucine Aminopeptidase, subunit E, domain 1"/>
    <property type="match status" value="1"/>
</dbReference>
<proteinExistence type="predicted"/>
<dbReference type="PROSITE" id="PS50103">
    <property type="entry name" value="ZF_C3H1"/>
    <property type="match status" value="1"/>
</dbReference>
<dbReference type="PANTHER" id="PTHR35596:SF1">
    <property type="entry name" value="MICROBIAL-TYPE PARG CATALYTIC DOMAIN-CONTAINING PROTEIN"/>
    <property type="match status" value="1"/>
</dbReference>
<dbReference type="SUPFAM" id="SSF52949">
    <property type="entry name" value="Macro domain-like"/>
    <property type="match status" value="1"/>
</dbReference>
<dbReference type="InterPro" id="IPR012664">
    <property type="entry name" value="CHP02452"/>
</dbReference>
<dbReference type="Pfam" id="PF10021">
    <property type="entry name" value="PARG_cat_microb"/>
    <property type="match status" value="1"/>
</dbReference>
<keyword evidence="1" id="KW-0479">Metal-binding</keyword>
<dbReference type="PANTHER" id="PTHR35596">
    <property type="entry name" value="DUF2263 DOMAIN-CONTAINING PROTEIN"/>
    <property type="match status" value="1"/>
</dbReference>
<reference evidence="3" key="1">
    <citation type="journal article" date="2008" name="Science">
        <title>Massive horizontal gene transfer in bdelloid rotifers.</title>
        <authorList>
            <person name="Gladyshev E.A."/>
            <person name="Meselson M.S."/>
            <person name="Arkhipova I.R."/>
        </authorList>
    </citation>
    <scope>NUCLEOTIDE SEQUENCE</scope>
</reference>
<organism evidence="3">
    <name type="scientific">Adineta vaga</name>
    <name type="common">Rotifer</name>
    <name type="synonym">Callidina vaga</name>
    <dbReference type="NCBI Taxonomy" id="104782"/>
    <lineage>
        <taxon>Eukaryota</taxon>
        <taxon>Metazoa</taxon>
        <taxon>Spiralia</taxon>
        <taxon>Gnathifera</taxon>
        <taxon>Rotifera</taxon>
        <taxon>Eurotatoria</taxon>
        <taxon>Bdelloidea</taxon>
        <taxon>Adinetida</taxon>
        <taxon>Adinetidae</taxon>
        <taxon>Adineta</taxon>
    </lineage>
</organism>
<accession>B3G4H5</accession>
<evidence type="ECO:0000259" key="2">
    <source>
        <dbReference type="PROSITE" id="PS50103"/>
    </source>
</evidence>
<evidence type="ECO:0000313" key="3">
    <source>
        <dbReference type="EMBL" id="ACD54723.1"/>
    </source>
</evidence>